<accession>A0ABS0WPJ3</accession>
<reference evidence="3 4" key="1">
    <citation type="submission" date="2020-12" db="EMBL/GenBank/DDBJ databases">
        <title>Aureibaculum luteum sp. nov. and Aureibaculum flavum sp. nov., novel members of the family Flavobacteriaceae isolated from Antarctic intertidal sediments.</title>
        <authorList>
            <person name="He X."/>
            <person name="Zhang X."/>
        </authorList>
    </citation>
    <scope>NUCLEOTIDE SEQUENCE [LARGE SCALE GENOMIC DNA]</scope>
    <source>
        <strain evidence="3 4">A20</strain>
    </source>
</reference>
<dbReference type="Pfam" id="PF22599">
    <property type="entry name" value="SecDF_P1_head"/>
    <property type="match status" value="1"/>
</dbReference>
<protein>
    <recommendedName>
        <fullName evidence="2">SecDF P1 head subdomain domain-containing protein</fullName>
    </recommendedName>
</protein>
<feature type="chain" id="PRO_5045794235" description="SecDF P1 head subdomain domain-containing protein" evidence="1">
    <location>
        <begin position="22"/>
        <end position="162"/>
    </location>
</feature>
<evidence type="ECO:0000313" key="3">
    <source>
        <dbReference type="EMBL" id="MBJ2173900.1"/>
    </source>
</evidence>
<dbReference type="Gene3D" id="3.30.1360.200">
    <property type="match status" value="1"/>
</dbReference>
<evidence type="ECO:0000259" key="2">
    <source>
        <dbReference type="Pfam" id="PF22599"/>
    </source>
</evidence>
<comment type="caution">
    <text evidence="3">The sequence shown here is derived from an EMBL/GenBank/DDBJ whole genome shotgun (WGS) entry which is preliminary data.</text>
</comment>
<feature type="domain" description="SecDF P1 head subdomain" evidence="2">
    <location>
        <begin position="51"/>
        <end position="149"/>
    </location>
</feature>
<evidence type="ECO:0000313" key="4">
    <source>
        <dbReference type="Proteomes" id="UP000623301"/>
    </source>
</evidence>
<dbReference type="RefSeq" id="WP_198840674.1">
    <property type="nucleotide sequence ID" value="NZ_JAEHFJ010000003.1"/>
</dbReference>
<dbReference type="InterPro" id="IPR054384">
    <property type="entry name" value="SecDF_P1_head"/>
</dbReference>
<keyword evidence="4" id="KW-1185">Reference proteome</keyword>
<sequence>MRPKIIILNVIFCLLYCNSYAQENNNGSKVVRFNGIYQTSTLGKEFILKSDSTKTYKVDTSGFVGIHKFKKVKNSFDISGRPSLTIELDGNGKDQFFILTENNIGKPLALIINNVLYMAPIVHGAIPNGILEISGLNSVEELEKLKRLIDVIKIRTAKRELD</sequence>
<keyword evidence="1" id="KW-0732">Signal</keyword>
<dbReference type="Proteomes" id="UP000623301">
    <property type="component" value="Unassembled WGS sequence"/>
</dbReference>
<proteinExistence type="predicted"/>
<evidence type="ECO:0000256" key="1">
    <source>
        <dbReference type="SAM" id="SignalP"/>
    </source>
</evidence>
<feature type="signal peptide" evidence="1">
    <location>
        <begin position="1"/>
        <end position="21"/>
    </location>
</feature>
<name>A0ABS0WPJ3_9FLAO</name>
<gene>
    <name evidence="3" type="ORF">JBL43_06590</name>
</gene>
<dbReference type="EMBL" id="JAEHFJ010000003">
    <property type="protein sequence ID" value="MBJ2173900.1"/>
    <property type="molecule type" value="Genomic_DNA"/>
</dbReference>
<organism evidence="3 4">
    <name type="scientific">Aureibaculum flavum</name>
    <dbReference type="NCBI Taxonomy" id="2795986"/>
    <lineage>
        <taxon>Bacteria</taxon>
        <taxon>Pseudomonadati</taxon>
        <taxon>Bacteroidota</taxon>
        <taxon>Flavobacteriia</taxon>
        <taxon>Flavobacteriales</taxon>
        <taxon>Flavobacteriaceae</taxon>
        <taxon>Aureibaculum</taxon>
    </lineage>
</organism>